<dbReference type="Gene3D" id="3.40.50.1460">
    <property type="match status" value="1"/>
</dbReference>
<feature type="compositionally biased region" description="Pro residues" evidence="1">
    <location>
        <begin position="634"/>
        <end position="678"/>
    </location>
</feature>
<dbReference type="Proteomes" id="UP001165652">
    <property type="component" value="Unassembled WGS sequence"/>
</dbReference>
<dbReference type="InterPro" id="IPR029030">
    <property type="entry name" value="Caspase-like_dom_sf"/>
</dbReference>
<comment type="caution">
    <text evidence="4">The sequence shown here is derived from an EMBL/GenBank/DDBJ whole genome shotgun (WGS) entry which is preliminary data.</text>
</comment>
<evidence type="ECO:0000256" key="1">
    <source>
        <dbReference type="SAM" id="MobiDB-lite"/>
    </source>
</evidence>
<dbReference type="InterPro" id="IPR052039">
    <property type="entry name" value="Caspase-related_regulators"/>
</dbReference>
<feature type="compositionally biased region" description="Pro residues" evidence="1">
    <location>
        <begin position="469"/>
        <end position="490"/>
    </location>
</feature>
<reference evidence="4" key="2">
    <citation type="submission" date="2023-02" db="EMBL/GenBank/DDBJ databases">
        <authorList>
            <person name="Rayyan A."/>
            <person name="Meyer T."/>
            <person name="Kyndt J.A."/>
        </authorList>
    </citation>
    <scope>NUCLEOTIDE SEQUENCE</scope>
    <source>
        <strain evidence="4">DSM 9987</strain>
    </source>
</reference>
<dbReference type="Pfam" id="PF00656">
    <property type="entry name" value="Peptidase_C14"/>
    <property type="match status" value="1"/>
</dbReference>
<dbReference type="InterPro" id="IPR011600">
    <property type="entry name" value="Pept_C14_caspase"/>
</dbReference>
<dbReference type="EMBL" id="JAQQLI010000031">
    <property type="protein sequence ID" value="MDC7787732.1"/>
    <property type="molecule type" value="Genomic_DNA"/>
</dbReference>
<feature type="signal peptide" evidence="2">
    <location>
        <begin position="1"/>
        <end position="25"/>
    </location>
</feature>
<feature type="compositionally biased region" description="Pro residues" evidence="1">
    <location>
        <begin position="688"/>
        <end position="739"/>
    </location>
</feature>
<dbReference type="RefSeq" id="WP_272778572.1">
    <property type="nucleotide sequence ID" value="NZ_JAQQLI010000031.1"/>
</dbReference>
<feature type="compositionally biased region" description="Low complexity" evidence="1">
    <location>
        <begin position="562"/>
        <end position="580"/>
    </location>
</feature>
<evidence type="ECO:0000313" key="5">
    <source>
        <dbReference type="Proteomes" id="UP001165652"/>
    </source>
</evidence>
<proteinExistence type="predicted"/>
<organism evidence="4 5">
    <name type="scientific">Rhodoplanes tepidamans</name>
    <name type="common">Rhodoplanes cryptolactis</name>
    <dbReference type="NCBI Taxonomy" id="200616"/>
    <lineage>
        <taxon>Bacteria</taxon>
        <taxon>Pseudomonadati</taxon>
        <taxon>Pseudomonadota</taxon>
        <taxon>Alphaproteobacteria</taxon>
        <taxon>Hyphomicrobiales</taxon>
        <taxon>Nitrobacteraceae</taxon>
        <taxon>Rhodoplanes</taxon>
    </lineage>
</organism>
<evidence type="ECO:0000313" key="4">
    <source>
        <dbReference type="EMBL" id="MDC7787732.1"/>
    </source>
</evidence>
<feature type="compositionally biased region" description="Pro residues" evidence="1">
    <location>
        <begin position="598"/>
        <end position="627"/>
    </location>
</feature>
<dbReference type="PANTHER" id="PTHR22576">
    <property type="entry name" value="MUCOSA ASSOCIATED LYMPHOID TISSUE LYMPHOMA TRANSLOCATION PROTEIN 1/PARACASPASE"/>
    <property type="match status" value="1"/>
</dbReference>
<sequence>MFRRFVAFCAALVMIAGAGASVSVAQTSDQGPAGPPRIGFVVGNAAYQTAPLATALNDAGLVAEALRSVGFEIVEGADLGASDLVRSFREYLAKLEAAGPDAVGFVYLSGYGFAFEGENYLAGIDARLERESDVPLEAVRVSDLVRSLAGAPARARVLVLDAARKLPFRIAEQGLPPGLVAVEAPPGMLIGFSAGPGQIAPDIADPNAGQGAYGAYATAIAEMVRAGGLDLPEVFTRIRARTHQITEGRQTPWDVSALTQPVVLVPAEAAPDAPAPALAAPVRERRPFRDIPADEAYAAAVERDDLAGYVEFVETYPQSPYAKRVWVIIRARREALAWMKAVEIDSPQSYWTYLRRYPKGIYAADARRRLARLSAAYEPPPDFAPVEFADVPPPLPDEPVGFYYDDYPPAPPPPVFLIAPRPRWWVDLPPPPPPVFYGGLPPVRVMPVIPRVRPGVRIPVVLPGRPLPPGPGPVIRPGGPRPVGPGPVGPGPGFRPGGPGVVGPGPVGPGPGVRPGGFGGGGPGVVAPGGPGAPAVRPGGPGGPPPQGVVTLPPAGGPGVRPGPNVRPVGPPGTTVRPVGPVGPGGRPVGPNVRPGGPGGPPPAGVVSRPPGPPAVGPRPVVPPGRTPPAVVNRPPPPQVVNRPPPVRTGPPVRTAPPPTAVRTPPPPRIVNRPPPPAAVNRPAPVVNRPPPVVNRPPPPMVRPAPPPMRAAPPPARPAPPVARAAPPPPPRPAAPPPKRCVVINGQQVCR</sequence>
<gene>
    <name evidence="4" type="ORF">PQJ73_18740</name>
</gene>
<accession>A0ABT5JDX0</accession>
<feature type="compositionally biased region" description="Gly residues" evidence="1">
    <location>
        <begin position="491"/>
        <end position="532"/>
    </location>
</feature>
<feature type="chain" id="PRO_5046547863" evidence="2">
    <location>
        <begin position="26"/>
        <end position="751"/>
    </location>
</feature>
<feature type="domain" description="Peptidase C14 caspase" evidence="3">
    <location>
        <begin position="40"/>
        <end position="261"/>
    </location>
</feature>
<protein>
    <submittedName>
        <fullName evidence="4">Caspase family protein</fullName>
    </submittedName>
</protein>
<keyword evidence="5" id="KW-1185">Reference proteome</keyword>
<reference evidence="4" key="1">
    <citation type="journal article" date="2023" name="Microbiol Resour">
        <title>Genome Sequences of Rhodoplanes serenus and Two Thermotolerant Strains, Rhodoplanes tepidamans and 'Rhodoplanes cryptolactis,' Further Refine the Genus.</title>
        <authorList>
            <person name="Rayyan A.A."/>
            <person name="Kyndt J.A."/>
        </authorList>
    </citation>
    <scope>NUCLEOTIDE SEQUENCE</scope>
    <source>
        <strain evidence="4">DSM 9987</strain>
    </source>
</reference>
<name>A0ABT5JDX0_RHOTP</name>
<keyword evidence="2" id="KW-0732">Signal</keyword>
<dbReference type="PANTHER" id="PTHR22576:SF37">
    <property type="entry name" value="MUCOSA-ASSOCIATED LYMPHOID TISSUE LYMPHOMA TRANSLOCATION PROTEIN 1"/>
    <property type="match status" value="1"/>
</dbReference>
<evidence type="ECO:0000256" key="2">
    <source>
        <dbReference type="SAM" id="SignalP"/>
    </source>
</evidence>
<feature type="region of interest" description="Disordered" evidence="1">
    <location>
        <begin position="469"/>
        <end position="751"/>
    </location>
</feature>
<dbReference type="SUPFAM" id="SSF52129">
    <property type="entry name" value="Caspase-like"/>
    <property type="match status" value="1"/>
</dbReference>
<evidence type="ECO:0000259" key="3">
    <source>
        <dbReference type="Pfam" id="PF00656"/>
    </source>
</evidence>